<feature type="compositionally biased region" description="Basic and acidic residues" evidence="1">
    <location>
        <begin position="115"/>
        <end position="130"/>
    </location>
</feature>
<evidence type="ECO:0000256" key="1">
    <source>
        <dbReference type="SAM" id="MobiDB-lite"/>
    </source>
</evidence>
<proteinExistence type="predicted"/>
<comment type="caution">
    <text evidence="2">The sequence shown here is derived from an EMBL/GenBank/DDBJ whole genome shotgun (WGS) entry which is preliminary data.</text>
</comment>
<protein>
    <submittedName>
        <fullName evidence="2">Uncharacterized protein</fullName>
    </submittedName>
</protein>
<dbReference type="EMBL" id="BKCJ011136019">
    <property type="protein sequence ID" value="GFC92154.1"/>
    <property type="molecule type" value="Genomic_DNA"/>
</dbReference>
<organism evidence="2">
    <name type="scientific">Tanacetum cinerariifolium</name>
    <name type="common">Dalmatian daisy</name>
    <name type="synonym">Chrysanthemum cinerariifolium</name>
    <dbReference type="NCBI Taxonomy" id="118510"/>
    <lineage>
        <taxon>Eukaryota</taxon>
        <taxon>Viridiplantae</taxon>
        <taxon>Streptophyta</taxon>
        <taxon>Embryophyta</taxon>
        <taxon>Tracheophyta</taxon>
        <taxon>Spermatophyta</taxon>
        <taxon>Magnoliopsida</taxon>
        <taxon>eudicotyledons</taxon>
        <taxon>Gunneridae</taxon>
        <taxon>Pentapetalae</taxon>
        <taxon>asterids</taxon>
        <taxon>campanulids</taxon>
        <taxon>Asterales</taxon>
        <taxon>Asteraceae</taxon>
        <taxon>Asteroideae</taxon>
        <taxon>Anthemideae</taxon>
        <taxon>Anthemidinae</taxon>
        <taxon>Tanacetum</taxon>
    </lineage>
</organism>
<feature type="non-terminal residue" evidence="2">
    <location>
        <position position="142"/>
    </location>
</feature>
<feature type="non-terminal residue" evidence="2">
    <location>
        <position position="1"/>
    </location>
</feature>
<sequence length="142" mass="15625">VKDITGDVHVEGRQAEIYQIDMDHAAKVLSMQEDESKIQEAIEVVTTAKLITEVISAVSEIVNAADIVPTKNTVVVPTVTVVPVKVNVPSTRRRRGVAIRDPEEESSIKTPTKIKSKDKGKGIMVEEPKPMKKKQQVELDEA</sequence>
<gene>
    <name evidence="2" type="ORF">Tci_864124</name>
</gene>
<reference evidence="2" key="1">
    <citation type="journal article" date="2019" name="Sci. Rep.">
        <title>Draft genome of Tanacetum cinerariifolium, the natural source of mosquito coil.</title>
        <authorList>
            <person name="Yamashiro T."/>
            <person name="Shiraishi A."/>
            <person name="Satake H."/>
            <person name="Nakayama K."/>
        </authorList>
    </citation>
    <scope>NUCLEOTIDE SEQUENCE</scope>
</reference>
<evidence type="ECO:0000313" key="2">
    <source>
        <dbReference type="EMBL" id="GFC92154.1"/>
    </source>
</evidence>
<dbReference type="AlphaFoldDB" id="A0A699S3Y2"/>
<name>A0A699S3Y2_TANCI</name>
<accession>A0A699S3Y2</accession>
<feature type="region of interest" description="Disordered" evidence="1">
    <location>
        <begin position="92"/>
        <end position="142"/>
    </location>
</feature>